<dbReference type="NCBIfam" id="NF004469">
    <property type="entry name" value="PRK05800.1"/>
    <property type="match status" value="1"/>
</dbReference>
<gene>
    <name evidence="17" type="ORF">BC777_3303</name>
</gene>
<dbReference type="UniPathway" id="UPA00148">
    <property type="reaction ID" value="UER00236"/>
</dbReference>
<dbReference type="AlphaFoldDB" id="A0A2M8W2Y0"/>
<feature type="binding site" evidence="16">
    <location>
        <position position="65"/>
    </location>
    <ligand>
        <name>GTP</name>
        <dbReference type="ChEBI" id="CHEBI:37565"/>
    </ligand>
</feature>
<keyword evidence="9 14" id="KW-0808">Transferase</keyword>
<keyword evidence="18" id="KW-1185">Reference proteome</keyword>
<evidence type="ECO:0000256" key="10">
    <source>
        <dbReference type="ARBA" id="ARBA00022741"/>
    </source>
</evidence>
<feature type="active site" description="GMP-histidine intermediate" evidence="15">
    <location>
        <position position="53"/>
    </location>
</feature>
<dbReference type="EMBL" id="PGTY01000003">
    <property type="protein sequence ID" value="PJI85302.1"/>
    <property type="molecule type" value="Genomic_DNA"/>
</dbReference>
<dbReference type="InterPro" id="IPR003203">
    <property type="entry name" value="CobU/CobP"/>
</dbReference>
<dbReference type="Gene3D" id="3.40.50.300">
    <property type="entry name" value="P-loop containing nucleotide triphosphate hydrolases"/>
    <property type="match status" value="1"/>
</dbReference>
<feature type="binding site" evidence="16">
    <location>
        <position position="86"/>
    </location>
    <ligand>
        <name>GTP</name>
        <dbReference type="ChEBI" id="CHEBI:37565"/>
    </ligand>
</feature>
<dbReference type="GO" id="GO:0005525">
    <property type="term" value="F:GTP binding"/>
    <property type="evidence" value="ECO:0007669"/>
    <property type="project" value="UniProtKB-UniRule"/>
</dbReference>
<feature type="binding site" evidence="16">
    <location>
        <begin position="54"/>
        <end position="57"/>
    </location>
    <ligand>
        <name>GTP</name>
        <dbReference type="ChEBI" id="CHEBI:37565"/>
    </ligand>
</feature>
<dbReference type="PANTHER" id="PTHR34848:SF1">
    <property type="entry name" value="BIFUNCTIONAL ADENOSYLCOBALAMIN BIOSYNTHESIS PROTEIN COBU"/>
    <property type="match status" value="1"/>
</dbReference>
<evidence type="ECO:0000256" key="15">
    <source>
        <dbReference type="PIRSR" id="PIRSR006135-1"/>
    </source>
</evidence>
<proteinExistence type="inferred from homology"/>
<accession>A0A2M8W2Y0</accession>
<evidence type="ECO:0000256" key="1">
    <source>
        <dbReference type="ARBA" id="ARBA00000312"/>
    </source>
</evidence>
<dbReference type="GO" id="GO:0008820">
    <property type="term" value="F:cobinamide phosphate guanylyltransferase activity"/>
    <property type="evidence" value="ECO:0007669"/>
    <property type="project" value="UniProtKB-UniRule"/>
</dbReference>
<sequence>MALPKLTLILGGAASGKSAFAEHLVLQGGNGTPIYIATAQIFDDEMADKVAKHREMRGTGWHTIEEPVDFTGVLAQVAKGQPVLIDCATLWLTNLILGEHDVVARTDALITALAHCNGPVMIVSNEVGQGIVPDNALSRRFRNAQGRLNQRLAAQADLVVAVMAGLPLTLKGSLA</sequence>
<dbReference type="PIRSF" id="PIRSF006135">
    <property type="entry name" value="CobU"/>
    <property type="match status" value="1"/>
</dbReference>
<feature type="binding site" evidence="16">
    <location>
        <begin position="37"/>
        <end position="39"/>
    </location>
    <ligand>
        <name>GTP</name>
        <dbReference type="ChEBI" id="CHEBI:37565"/>
    </ligand>
</feature>
<evidence type="ECO:0000256" key="3">
    <source>
        <dbReference type="ARBA" id="ARBA00001522"/>
    </source>
</evidence>
<comment type="catalytic activity">
    <reaction evidence="1 14">
        <text>adenosylcob(III)inamide + ATP = adenosylcob(III)inamide phosphate + ADP + H(+)</text>
        <dbReference type="Rhea" id="RHEA:15769"/>
        <dbReference type="ChEBI" id="CHEBI:2480"/>
        <dbReference type="ChEBI" id="CHEBI:15378"/>
        <dbReference type="ChEBI" id="CHEBI:30616"/>
        <dbReference type="ChEBI" id="CHEBI:58502"/>
        <dbReference type="ChEBI" id="CHEBI:456216"/>
        <dbReference type="EC" id="2.7.1.156"/>
    </reaction>
</comment>
<keyword evidence="8 14" id="KW-0169">Cobalamin biosynthesis</keyword>
<dbReference type="SUPFAM" id="SSF52540">
    <property type="entry name" value="P-loop containing nucleoside triphosphate hydrolases"/>
    <property type="match status" value="1"/>
</dbReference>
<evidence type="ECO:0000256" key="2">
    <source>
        <dbReference type="ARBA" id="ARBA00000711"/>
    </source>
</evidence>
<evidence type="ECO:0000256" key="4">
    <source>
        <dbReference type="ARBA" id="ARBA00003889"/>
    </source>
</evidence>
<keyword evidence="12 14" id="KW-0067">ATP-binding</keyword>
<comment type="catalytic activity">
    <reaction evidence="2 14">
        <text>adenosylcob(III)inamide phosphate + GTP + H(+) = adenosylcob(III)inamide-GDP + diphosphate</text>
        <dbReference type="Rhea" id="RHEA:22712"/>
        <dbReference type="ChEBI" id="CHEBI:15378"/>
        <dbReference type="ChEBI" id="CHEBI:33019"/>
        <dbReference type="ChEBI" id="CHEBI:37565"/>
        <dbReference type="ChEBI" id="CHEBI:58502"/>
        <dbReference type="ChEBI" id="CHEBI:60487"/>
        <dbReference type="EC" id="2.7.7.62"/>
    </reaction>
</comment>
<keyword evidence="11 14" id="KW-0418">Kinase</keyword>
<evidence type="ECO:0000256" key="11">
    <source>
        <dbReference type="ARBA" id="ARBA00022777"/>
    </source>
</evidence>
<evidence type="ECO:0000256" key="16">
    <source>
        <dbReference type="PIRSR" id="PIRSR006135-2"/>
    </source>
</evidence>
<dbReference type="InterPro" id="IPR027417">
    <property type="entry name" value="P-loop_NTPase"/>
</dbReference>
<evidence type="ECO:0000256" key="14">
    <source>
        <dbReference type="PIRNR" id="PIRNR006135"/>
    </source>
</evidence>
<keyword evidence="13 14" id="KW-0342">GTP-binding</keyword>
<keyword evidence="17" id="KW-0548">Nucleotidyltransferase</keyword>
<comment type="pathway">
    <text evidence="5 14">Cofactor biosynthesis; adenosylcobalamin biosynthesis; adenosylcobalamin from cob(II)yrinate a,c-diamide: step 6/7.</text>
</comment>
<evidence type="ECO:0000256" key="8">
    <source>
        <dbReference type="ARBA" id="ARBA00022573"/>
    </source>
</evidence>
<comment type="catalytic activity">
    <reaction evidence="3">
        <text>adenosylcob(III)inamide + GTP = adenosylcob(III)inamide phosphate + GDP + H(+)</text>
        <dbReference type="Rhea" id="RHEA:15765"/>
        <dbReference type="ChEBI" id="CHEBI:2480"/>
        <dbReference type="ChEBI" id="CHEBI:15378"/>
        <dbReference type="ChEBI" id="CHEBI:37565"/>
        <dbReference type="ChEBI" id="CHEBI:58189"/>
        <dbReference type="ChEBI" id="CHEBI:58502"/>
        <dbReference type="EC" id="2.7.1.156"/>
    </reaction>
</comment>
<name>A0A2M8W2Y0_9RHOB</name>
<comment type="function">
    <text evidence="4 14">Catalyzes ATP-dependent phosphorylation of adenosylcobinamide and addition of GMP to adenosylcobinamide phosphate.</text>
</comment>
<dbReference type="GO" id="GO:0009236">
    <property type="term" value="P:cobalamin biosynthetic process"/>
    <property type="evidence" value="ECO:0007669"/>
    <property type="project" value="UniProtKB-UniRule"/>
</dbReference>
<evidence type="ECO:0000256" key="7">
    <source>
        <dbReference type="ARBA" id="ARBA00007490"/>
    </source>
</evidence>
<evidence type="ECO:0000256" key="6">
    <source>
        <dbReference type="ARBA" id="ARBA00005159"/>
    </source>
</evidence>
<dbReference type="GO" id="GO:0005524">
    <property type="term" value="F:ATP binding"/>
    <property type="evidence" value="ECO:0007669"/>
    <property type="project" value="UniProtKB-UniRule"/>
</dbReference>
<evidence type="ECO:0000313" key="17">
    <source>
        <dbReference type="EMBL" id="PJI85302.1"/>
    </source>
</evidence>
<reference evidence="17 18" key="1">
    <citation type="submission" date="2017-11" db="EMBL/GenBank/DDBJ databases">
        <title>Genomic Encyclopedia of Archaeal and Bacterial Type Strains, Phase II (KMG-II): From Individual Species to Whole Genera.</title>
        <authorList>
            <person name="Goeker M."/>
        </authorList>
    </citation>
    <scope>NUCLEOTIDE SEQUENCE [LARGE SCALE GENOMIC DNA]</scope>
    <source>
        <strain evidence="17 18">DSM 29128</strain>
    </source>
</reference>
<feature type="binding site" evidence="16">
    <location>
        <begin position="11"/>
        <end position="18"/>
    </location>
    <ligand>
        <name>GTP</name>
        <dbReference type="ChEBI" id="CHEBI:37565"/>
    </ligand>
</feature>
<dbReference type="CDD" id="cd00544">
    <property type="entry name" value="CobU"/>
    <property type="match status" value="1"/>
</dbReference>
<protein>
    <recommendedName>
        <fullName evidence="14">Bifunctional adenosylcobalamin biosynthesis protein</fullName>
        <ecNumber evidence="14">2.7.1.156</ecNumber>
        <ecNumber evidence="14">2.7.7.62</ecNumber>
    </recommendedName>
</protein>
<evidence type="ECO:0000313" key="18">
    <source>
        <dbReference type="Proteomes" id="UP000228531"/>
    </source>
</evidence>
<dbReference type="RefSeq" id="WP_100369233.1">
    <property type="nucleotide sequence ID" value="NZ_PGTY01000003.1"/>
</dbReference>
<dbReference type="OrthoDB" id="9788370at2"/>
<dbReference type="PANTHER" id="PTHR34848">
    <property type="match status" value="1"/>
</dbReference>
<comment type="caution">
    <text evidence="17">The sequence shown here is derived from an EMBL/GenBank/DDBJ whole genome shotgun (WGS) entry which is preliminary data.</text>
</comment>
<dbReference type="EC" id="2.7.1.156" evidence="14"/>
<evidence type="ECO:0000256" key="13">
    <source>
        <dbReference type="ARBA" id="ARBA00023134"/>
    </source>
</evidence>
<evidence type="ECO:0000256" key="5">
    <source>
        <dbReference type="ARBA" id="ARBA00004692"/>
    </source>
</evidence>
<comment type="pathway">
    <text evidence="6 14">Cofactor biosynthesis; adenosylcobalamin biosynthesis; adenosylcobalamin from cob(II)yrinate a,c-diamide: step 5/7.</text>
</comment>
<comment type="similarity">
    <text evidence="7 14">Belongs to the CobU/CobP family.</text>
</comment>
<dbReference type="EC" id="2.7.7.62" evidence="14"/>
<dbReference type="Proteomes" id="UP000228531">
    <property type="component" value="Unassembled WGS sequence"/>
</dbReference>
<evidence type="ECO:0000256" key="9">
    <source>
        <dbReference type="ARBA" id="ARBA00022679"/>
    </source>
</evidence>
<dbReference type="GO" id="GO:0043752">
    <property type="term" value="F:adenosylcobinamide kinase activity"/>
    <property type="evidence" value="ECO:0007669"/>
    <property type="project" value="UniProtKB-EC"/>
</dbReference>
<dbReference type="Pfam" id="PF02283">
    <property type="entry name" value="CobU"/>
    <property type="match status" value="1"/>
</dbReference>
<keyword evidence="10 14" id="KW-0547">Nucleotide-binding</keyword>
<organism evidence="17 18">
    <name type="scientific">Yoonia maricola</name>
    <dbReference type="NCBI Taxonomy" id="420999"/>
    <lineage>
        <taxon>Bacteria</taxon>
        <taxon>Pseudomonadati</taxon>
        <taxon>Pseudomonadota</taxon>
        <taxon>Alphaproteobacteria</taxon>
        <taxon>Rhodobacterales</taxon>
        <taxon>Paracoccaceae</taxon>
        <taxon>Yoonia</taxon>
    </lineage>
</organism>
<evidence type="ECO:0000256" key="12">
    <source>
        <dbReference type="ARBA" id="ARBA00022840"/>
    </source>
</evidence>